<dbReference type="KEGG" id="eao:BD94_2663"/>
<proteinExistence type="inferred from homology"/>
<dbReference type="CDD" id="cd03034">
    <property type="entry name" value="ArsC_ArsC"/>
    <property type="match status" value="1"/>
</dbReference>
<reference evidence="4" key="1">
    <citation type="journal article" date="2013" name="Lancet">
        <title>First case of E anophelis outbreak in an intensive-care unit.</title>
        <authorList>
            <person name="Teo J."/>
            <person name="Tan S.Y."/>
            <person name="Tay M."/>
            <person name="Ding Y."/>
            <person name="Kjelleberg S."/>
            <person name="Givskov M."/>
            <person name="Lin R.T."/>
            <person name="Yang L."/>
        </authorList>
    </citation>
    <scope>NUCLEOTIDE SEQUENCE [LARGE SCALE GENOMIC DNA]</scope>
    <source>
        <strain evidence="4">NUHP1</strain>
    </source>
</reference>
<evidence type="ECO:0000256" key="1">
    <source>
        <dbReference type="ARBA" id="ARBA00007198"/>
    </source>
</evidence>
<dbReference type="AlphaFoldDB" id="A0A077EIV7"/>
<evidence type="ECO:0000256" key="3">
    <source>
        <dbReference type="PROSITE-ProRule" id="PRU01282"/>
    </source>
</evidence>
<accession>A0A077EIV7</accession>
<organism evidence="4 5">
    <name type="scientific">Elizabethkingia anophelis NUHP1</name>
    <dbReference type="NCBI Taxonomy" id="1338011"/>
    <lineage>
        <taxon>Bacteria</taxon>
        <taxon>Pseudomonadati</taxon>
        <taxon>Bacteroidota</taxon>
        <taxon>Flavobacteriia</taxon>
        <taxon>Flavobacteriales</taxon>
        <taxon>Weeksellaceae</taxon>
        <taxon>Elizabethkingia</taxon>
    </lineage>
</organism>
<dbReference type="eggNOG" id="COG1393">
    <property type="taxonomic scope" value="Bacteria"/>
</dbReference>
<dbReference type="Proteomes" id="UP000028933">
    <property type="component" value="Chromosome"/>
</dbReference>
<dbReference type="STRING" id="1338011.BD94_2663"/>
<comment type="similarity">
    <text evidence="1 3">Belongs to the ArsC family.</text>
</comment>
<dbReference type="RefSeq" id="WP_009090551.1">
    <property type="nucleotide sequence ID" value="NZ_CP007547.1"/>
</dbReference>
<dbReference type="GO" id="GO:0008794">
    <property type="term" value="F:arsenate reductase (glutaredoxin) activity"/>
    <property type="evidence" value="ECO:0007669"/>
    <property type="project" value="InterPro"/>
</dbReference>
<dbReference type="Pfam" id="PF03960">
    <property type="entry name" value="ArsC"/>
    <property type="match status" value="1"/>
</dbReference>
<gene>
    <name evidence="4" type="ORF">BD94_2663</name>
</gene>
<protein>
    <submittedName>
        <fullName evidence="4">Arsenate reductase</fullName>
    </submittedName>
</protein>
<dbReference type="PANTHER" id="PTHR30041">
    <property type="entry name" value="ARSENATE REDUCTASE"/>
    <property type="match status" value="1"/>
</dbReference>
<evidence type="ECO:0000313" key="4">
    <source>
        <dbReference type="EMBL" id="AIL46438.1"/>
    </source>
</evidence>
<dbReference type="HOGENOM" id="CLU_116644_0_1_10"/>
<dbReference type="InterPro" id="IPR006660">
    <property type="entry name" value="Arsenate_reductase-like"/>
</dbReference>
<reference evidence="4" key="2">
    <citation type="journal article" date="2015" name="Genome Biol. Evol.">
        <title>Complete Genome Sequence and Transcriptomic Analysis of the Novel Pathogen Elizabethkingia anophelis in Response to Oxidative Stress.</title>
        <authorList>
            <person name="Li Y."/>
            <person name="Liu Y."/>
            <person name="Chew S.C."/>
            <person name="Tay M."/>
            <person name="Salido M.M."/>
            <person name="Teo J."/>
            <person name="Lauro F.M."/>
            <person name="Givskov M."/>
            <person name="Yang L."/>
        </authorList>
    </citation>
    <scope>NUCLEOTIDE SEQUENCE</scope>
    <source>
        <strain evidence="4">NUHP1</strain>
    </source>
</reference>
<dbReference type="PANTHER" id="PTHR30041:SF4">
    <property type="entry name" value="ARSENATE REDUCTASE"/>
    <property type="match status" value="1"/>
</dbReference>
<dbReference type="SUPFAM" id="SSF52833">
    <property type="entry name" value="Thioredoxin-like"/>
    <property type="match status" value="1"/>
</dbReference>
<dbReference type="GeneID" id="56683731"/>
<evidence type="ECO:0000313" key="5">
    <source>
        <dbReference type="Proteomes" id="UP000028933"/>
    </source>
</evidence>
<name>A0A077EIV7_9FLAO</name>
<sequence>MGIQILHNSRCSKSREALQYLENQNIDFELINIIQNPLNKQEVVSVLQKLGMKAEDLVRKSDALFKEKYAGQELDEDGWINVLVDNPTLIQRPVVIKDNKAVIGRPLENIVDFLK</sequence>
<dbReference type="NCBIfam" id="TIGR00014">
    <property type="entry name" value="arsC"/>
    <property type="match status" value="1"/>
</dbReference>
<dbReference type="InterPro" id="IPR036249">
    <property type="entry name" value="Thioredoxin-like_sf"/>
</dbReference>
<dbReference type="EMBL" id="CP007547">
    <property type="protein sequence ID" value="AIL46438.1"/>
    <property type="molecule type" value="Genomic_DNA"/>
</dbReference>
<dbReference type="PROSITE" id="PS51353">
    <property type="entry name" value="ARSC"/>
    <property type="match status" value="1"/>
</dbReference>
<keyword evidence="2" id="KW-0560">Oxidoreductase</keyword>
<evidence type="ECO:0000256" key="2">
    <source>
        <dbReference type="ARBA" id="ARBA00023002"/>
    </source>
</evidence>
<dbReference type="Gene3D" id="3.40.30.10">
    <property type="entry name" value="Glutaredoxin"/>
    <property type="match status" value="1"/>
</dbReference>
<dbReference type="InterPro" id="IPR006659">
    <property type="entry name" value="Arsenate_reductase"/>
</dbReference>